<dbReference type="EMBL" id="UOFU01000063">
    <property type="protein sequence ID" value="VAW95055.1"/>
    <property type="molecule type" value="Genomic_DNA"/>
</dbReference>
<proteinExistence type="predicted"/>
<sequence>MLQPYISSLLCLLCADFSMAYFKYHFFFCTNHREDGSACCANADAQAMRDFAKQRTKELGIAGREGCVRVNSAGCLNRCGEGPVAVVYPDDVWYRYADINDVNEIVEEHLLHGRVVERLKL</sequence>
<protein>
    <submittedName>
        <fullName evidence="1">Ferredoxin, 2Fe-2S</fullName>
    </submittedName>
</protein>
<organism evidence="1">
    <name type="scientific">hydrothermal vent metagenome</name>
    <dbReference type="NCBI Taxonomy" id="652676"/>
    <lineage>
        <taxon>unclassified sequences</taxon>
        <taxon>metagenomes</taxon>
        <taxon>ecological metagenomes</taxon>
    </lineage>
</organism>
<evidence type="ECO:0000313" key="1">
    <source>
        <dbReference type="EMBL" id="VAW95055.1"/>
    </source>
</evidence>
<dbReference type="InterPro" id="IPR036249">
    <property type="entry name" value="Thioredoxin-like_sf"/>
</dbReference>
<accession>A0A3B0ZNB4</accession>
<dbReference type="SUPFAM" id="SSF52833">
    <property type="entry name" value="Thioredoxin-like"/>
    <property type="match status" value="1"/>
</dbReference>
<dbReference type="Gene3D" id="3.40.30.10">
    <property type="entry name" value="Glutaredoxin"/>
    <property type="match status" value="1"/>
</dbReference>
<dbReference type="CDD" id="cd02980">
    <property type="entry name" value="TRX_Fd_family"/>
    <property type="match status" value="1"/>
</dbReference>
<name>A0A3B0ZNB4_9ZZZZ</name>
<reference evidence="1" key="1">
    <citation type="submission" date="2018-06" db="EMBL/GenBank/DDBJ databases">
        <authorList>
            <person name="Zhirakovskaya E."/>
        </authorList>
    </citation>
    <scope>NUCLEOTIDE SEQUENCE</scope>
</reference>
<dbReference type="AlphaFoldDB" id="A0A3B0ZNB4"/>
<gene>
    <name evidence="1" type="ORF">MNBD_GAMMA20-36</name>
</gene>